<keyword evidence="2" id="KW-1185">Reference proteome</keyword>
<dbReference type="AlphaFoldDB" id="A0A5B0G2V0"/>
<evidence type="ECO:0000313" key="2">
    <source>
        <dbReference type="Proteomes" id="UP000325273"/>
    </source>
</evidence>
<name>A0A5B0G2V0_9BURK</name>
<dbReference type="Proteomes" id="UP000325273">
    <property type="component" value="Unassembled WGS sequence"/>
</dbReference>
<dbReference type="EMBL" id="VTUZ01000072">
    <property type="protein sequence ID" value="KAA0997823.1"/>
    <property type="molecule type" value="Genomic_DNA"/>
</dbReference>
<protein>
    <submittedName>
        <fullName evidence="1">Uncharacterized protein</fullName>
    </submittedName>
</protein>
<evidence type="ECO:0000313" key="1">
    <source>
        <dbReference type="EMBL" id="KAA0997823.1"/>
    </source>
</evidence>
<sequence>MDPAARALIDYAWPIDPETGRRGRLKNPLLLTAGHAALAQTASLVVKHREAIFNQARLEELYEVIIDEVGKADRGVQRAVLARLRELSERRGNPGARFGLGVAPATETADF</sequence>
<accession>A0A5B0G2V0</accession>
<dbReference type="RefSeq" id="WP_149676452.1">
    <property type="nucleotide sequence ID" value="NZ_VTUZ01000072.1"/>
</dbReference>
<gene>
    <name evidence="1" type="ORF">FVF58_47550</name>
</gene>
<comment type="caution">
    <text evidence="1">The sequence shown here is derived from an EMBL/GenBank/DDBJ whole genome shotgun (WGS) entry which is preliminary data.</text>
</comment>
<organism evidence="1 2">
    <name type="scientific">Paraburkholderia panacisoli</name>
    <dbReference type="NCBI Taxonomy" id="2603818"/>
    <lineage>
        <taxon>Bacteria</taxon>
        <taxon>Pseudomonadati</taxon>
        <taxon>Pseudomonadota</taxon>
        <taxon>Betaproteobacteria</taxon>
        <taxon>Burkholderiales</taxon>
        <taxon>Burkholderiaceae</taxon>
        <taxon>Paraburkholderia</taxon>
    </lineage>
</organism>
<reference evidence="1 2" key="1">
    <citation type="submission" date="2019-08" db="EMBL/GenBank/DDBJ databases">
        <title>Paraburkholderia sp. DCY113.</title>
        <authorList>
            <person name="Kang J."/>
        </authorList>
    </citation>
    <scope>NUCLEOTIDE SEQUENCE [LARGE SCALE GENOMIC DNA]</scope>
    <source>
        <strain evidence="1 2">DCY113</strain>
    </source>
</reference>
<proteinExistence type="predicted"/>